<organism evidence="1">
    <name type="scientific">marine sediment metagenome</name>
    <dbReference type="NCBI Taxonomy" id="412755"/>
    <lineage>
        <taxon>unclassified sequences</taxon>
        <taxon>metagenomes</taxon>
        <taxon>ecological metagenomes</taxon>
    </lineage>
</organism>
<dbReference type="AlphaFoldDB" id="A0A0F9FQZ0"/>
<protein>
    <submittedName>
        <fullName evidence="1">Uncharacterized protein</fullName>
    </submittedName>
</protein>
<reference evidence="1" key="1">
    <citation type="journal article" date="2015" name="Nature">
        <title>Complex archaea that bridge the gap between prokaryotes and eukaryotes.</title>
        <authorList>
            <person name="Spang A."/>
            <person name="Saw J.H."/>
            <person name="Jorgensen S.L."/>
            <person name="Zaremba-Niedzwiedzka K."/>
            <person name="Martijn J."/>
            <person name="Lind A.E."/>
            <person name="van Eijk R."/>
            <person name="Schleper C."/>
            <person name="Guy L."/>
            <person name="Ettema T.J."/>
        </authorList>
    </citation>
    <scope>NUCLEOTIDE SEQUENCE</scope>
</reference>
<dbReference type="EMBL" id="LAZR01031529">
    <property type="protein sequence ID" value="KKL53482.1"/>
    <property type="molecule type" value="Genomic_DNA"/>
</dbReference>
<sequence length="588" mass="64715">TDEREGVYLCSPSGNLVGGQSKDDISQALITGLTTLIQGAPYLAKYIHFSGSRILFLNDRIDQIEWQCTTRVPYATAGSTLIPMRDETGTLLATPGMIGKMIMKDRRHGIQQFRGYDATNILVWFTFDRADFDRNLGIYGKFLDKSANLDHLEQDVGTDPGDMVEGAINEALKVVGGNRWSVDNLNGTVNAEPGMTFLIRFDDSIASETGDCDYIEVLDDSAVTVIKIWYDNIAGTLKVYYVSGNHASIPLSVVDDSKFHLFNINQEMVYVDDNAYTVSEKSSSGGDYIKTMYIGSANVDGDFTIDELVIVDQGIDDNYQYIDYMQPSWSDIPMLLEKHHKADFSKWTRNRYIDWNDADVQVRFNGAATDSITLSRRATDGDCNGTLYVVDCDASEWTVQHKEIDVTTGSATTQNSSAFTAVVAADTFLLHTYETSEAQPHMRDGAWVADLNSTTTARVQRTVAGSPSATSTHSIAVVECNNNEWDVQRNAALTLDATTKTDTITGIDQTRSFISVLNHHSQPFSVGRNNSTTGSEIDDTQCAANFSADDTVQFRKKNTTIANDIISYEVVQFATANITASGTPSIPS</sequence>
<comment type="caution">
    <text evidence="1">The sequence shown here is derived from an EMBL/GenBank/DDBJ whole genome shotgun (WGS) entry which is preliminary data.</text>
</comment>
<evidence type="ECO:0000313" key="1">
    <source>
        <dbReference type="EMBL" id="KKL53482.1"/>
    </source>
</evidence>
<gene>
    <name evidence="1" type="ORF">LCGC14_2275000</name>
</gene>
<feature type="non-terminal residue" evidence="1">
    <location>
        <position position="1"/>
    </location>
</feature>
<proteinExistence type="predicted"/>
<feature type="non-terminal residue" evidence="1">
    <location>
        <position position="588"/>
    </location>
</feature>
<accession>A0A0F9FQZ0</accession>
<name>A0A0F9FQZ0_9ZZZZ</name>